<feature type="transmembrane region" description="Helical" evidence="1">
    <location>
        <begin position="12"/>
        <end position="29"/>
    </location>
</feature>
<keyword evidence="1" id="KW-0812">Transmembrane</keyword>
<protein>
    <submittedName>
        <fullName evidence="3">Tripartite tricarboxylate transporter TctB family protein</fullName>
    </submittedName>
</protein>
<evidence type="ECO:0000313" key="4">
    <source>
        <dbReference type="Proteomes" id="UP000191135"/>
    </source>
</evidence>
<reference evidence="3 4" key="1">
    <citation type="submission" date="2017-03" db="EMBL/GenBank/DDBJ databases">
        <title>Foreign affairs: Plasmid Transfer between Roseobacters and Rhizobia.</title>
        <authorList>
            <person name="Bartling P."/>
            <person name="Bunk B."/>
            <person name="Overmann J."/>
            <person name="Brinkmann H."/>
            <person name="Petersen J."/>
        </authorList>
    </citation>
    <scope>NUCLEOTIDE SEQUENCE [LARGE SCALE GENOMIC DNA]</scope>
    <source>
        <strain evidence="3 4">MACL11</strain>
    </source>
</reference>
<dbReference type="EMBL" id="CP020330">
    <property type="protein sequence ID" value="AQZ49606.1"/>
    <property type="molecule type" value="Genomic_DNA"/>
</dbReference>
<feature type="transmembrane region" description="Helical" evidence="1">
    <location>
        <begin position="71"/>
        <end position="89"/>
    </location>
</feature>
<keyword evidence="1" id="KW-1133">Transmembrane helix</keyword>
<gene>
    <name evidence="3" type="ORF">Mame_00223</name>
</gene>
<name>A0A1U9YVZ1_9HYPH</name>
<proteinExistence type="predicted"/>
<accession>A0A1U9YVZ1</accession>
<evidence type="ECO:0000256" key="1">
    <source>
        <dbReference type="SAM" id="Phobius"/>
    </source>
</evidence>
<feature type="transmembrane region" description="Helical" evidence="1">
    <location>
        <begin position="41"/>
        <end position="59"/>
    </location>
</feature>
<evidence type="ECO:0000259" key="2">
    <source>
        <dbReference type="Pfam" id="PF07331"/>
    </source>
</evidence>
<organism evidence="3 4">
    <name type="scientific">Martelella mediterranea DSM 17316</name>
    <dbReference type="NCBI Taxonomy" id="1122214"/>
    <lineage>
        <taxon>Bacteria</taxon>
        <taxon>Pseudomonadati</taxon>
        <taxon>Pseudomonadota</taxon>
        <taxon>Alphaproteobacteria</taxon>
        <taxon>Hyphomicrobiales</taxon>
        <taxon>Aurantimonadaceae</taxon>
        <taxon>Martelella</taxon>
    </lineage>
</organism>
<feature type="domain" description="DUF1468" evidence="2">
    <location>
        <begin position="13"/>
        <end position="141"/>
    </location>
</feature>
<dbReference type="Pfam" id="PF07331">
    <property type="entry name" value="TctB"/>
    <property type="match status" value="1"/>
</dbReference>
<feature type="transmembrane region" description="Helical" evidence="1">
    <location>
        <begin position="120"/>
        <end position="141"/>
    </location>
</feature>
<keyword evidence="1" id="KW-0472">Membrane</keyword>
<dbReference type="OrthoDB" id="5186924at2"/>
<dbReference type="AlphaFoldDB" id="A0A1U9YVZ1"/>
<dbReference type="KEGG" id="mmed:Mame_00223"/>
<dbReference type="InterPro" id="IPR009936">
    <property type="entry name" value="DUF1468"/>
</dbReference>
<sequence length="147" mass="15403">MLKKLSAQAGTLLIGAIALVFIFGSLTVLDLGTPRRMGPGAFPLIAGGILVILAAVAFVGDMKDRAEHQKVDWRAVVPIVLAVGSFALVTPRFGVLPGAGVCVLIASFAVDALSPLRRAGFVLGAVFGVWLVFIFGLRLPLEAFRGF</sequence>
<dbReference type="RefSeq" id="WP_018063342.1">
    <property type="nucleotide sequence ID" value="NZ_AQWH01000003.1"/>
</dbReference>
<dbReference type="Proteomes" id="UP000191135">
    <property type="component" value="Chromosome"/>
</dbReference>
<dbReference type="STRING" id="1122214.Mame_00223"/>
<evidence type="ECO:0000313" key="3">
    <source>
        <dbReference type="EMBL" id="AQZ49606.1"/>
    </source>
</evidence>
<keyword evidence="4" id="KW-1185">Reference proteome</keyword>